<accession>A0A9N8QRM5</accession>
<dbReference type="SUPFAM" id="SSF55174">
    <property type="entry name" value="Alpha-L RNA-binding motif"/>
    <property type="match status" value="1"/>
</dbReference>
<reference evidence="7" key="1">
    <citation type="submission" date="2020-12" db="EMBL/GenBank/DDBJ databases">
        <authorList>
            <person name="Rodrigo-Torres L."/>
            <person name="Arahal R. D."/>
            <person name="Lucena T."/>
        </authorList>
    </citation>
    <scope>NUCLEOTIDE SEQUENCE</scope>
    <source>
        <strain evidence="7">CECT 9390</strain>
    </source>
</reference>
<dbReference type="EC" id="5.4.99.-" evidence="4"/>
<keyword evidence="3" id="KW-0694">RNA-binding</keyword>
<dbReference type="Gene3D" id="3.30.70.1560">
    <property type="entry name" value="Alpha-L RNA-binding motif"/>
    <property type="match status" value="1"/>
</dbReference>
<dbReference type="GO" id="GO:0120159">
    <property type="term" value="F:rRNA pseudouridine synthase activity"/>
    <property type="evidence" value="ECO:0007669"/>
    <property type="project" value="UniProtKB-ARBA"/>
</dbReference>
<dbReference type="Proteomes" id="UP000662618">
    <property type="component" value="Unassembled WGS sequence"/>
</dbReference>
<dbReference type="Pfam" id="PF01479">
    <property type="entry name" value="S4"/>
    <property type="match status" value="1"/>
</dbReference>
<dbReference type="Gene3D" id="3.30.70.580">
    <property type="entry name" value="Pseudouridine synthase I, catalytic domain, N-terminal subdomain"/>
    <property type="match status" value="1"/>
</dbReference>
<evidence type="ECO:0000256" key="3">
    <source>
        <dbReference type="PROSITE-ProRule" id="PRU00182"/>
    </source>
</evidence>
<dbReference type="PROSITE" id="PS50889">
    <property type="entry name" value="S4"/>
    <property type="match status" value="1"/>
</dbReference>
<evidence type="ECO:0000256" key="2">
    <source>
        <dbReference type="ARBA" id="ARBA00023235"/>
    </source>
</evidence>
<proteinExistence type="inferred from homology"/>
<evidence type="ECO:0000256" key="1">
    <source>
        <dbReference type="ARBA" id="ARBA00008348"/>
    </source>
</evidence>
<name>A0A9N8QRM5_9FLAO</name>
<keyword evidence="2 4" id="KW-0413">Isomerase</keyword>
<comment type="caution">
    <text evidence="7">The sequence shown here is derived from an EMBL/GenBank/DDBJ whole genome shotgun (WGS) entry which is preliminary data.</text>
</comment>
<evidence type="ECO:0000259" key="6">
    <source>
        <dbReference type="SMART" id="SM00363"/>
    </source>
</evidence>
<dbReference type="Gene3D" id="3.10.290.10">
    <property type="entry name" value="RNA-binding S4 domain"/>
    <property type="match status" value="1"/>
</dbReference>
<dbReference type="SUPFAM" id="SSF55120">
    <property type="entry name" value="Pseudouridine synthase"/>
    <property type="match status" value="1"/>
</dbReference>
<evidence type="ECO:0000256" key="5">
    <source>
        <dbReference type="SAM" id="MobiDB-lite"/>
    </source>
</evidence>
<feature type="compositionally biased region" description="Basic and acidic residues" evidence="5">
    <location>
        <begin position="152"/>
        <end position="165"/>
    </location>
</feature>
<evidence type="ECO:0000256" key="4">
    <source>
        <dbReference type="RuleBase" id="RU003887"/>
    </source>
</evidence>
<dbReference type="InterPro" id="IPR036986">
    <property type="entry name" value="S4_RNA-bd_sf"/>
</dbReference>
<comment type="similarity">
    <text evidence="1 4">Belongs to the pseudouridine synthase RsuA family.</text>
</comment>
<feature type="domain" description="RNA-binding S4" evidence="6">
    <location>
        <begin position="185"/>
        <end position="252"/>
    </location>
</feature>
<dbReference type="InterPro" id="IPR002942">
    <property type="entry name" value="S4_RNA-bd"/>
</dbReference>
<dbReference type="AlphaFoldDB" id="A0A9N8QRM5"/>
<dbReference type="InterPro" id="IPR042092">
    <property type="entry name" value="PsdUridine_s_RsuA/RluB/E/F_cat"/>
</dbReference>
<evidence type="ECO:0000313" key="7">
    <source>
        <dbReference type="EMBL" id="CAD7815047.1"/>
    </source>
</evidence>
<dbReference type="PANTHER" id="PTHR47683">
    <property type="entry name" value="PSEUDOURIDINE SYNTHASE FAMILY PROTEIN-RELATED"/>
    <property type="match status" value="1"/>
</dbReference>
<dbReference type="NCBIfam" id="TIGR00093">
    <property type="entry name" value="pseudouridine synthase"/>
    <property type="match status" value="1"/>
</dbReference>
<dbReference type="FunFam" id="3.10.290.10:FF:000003">
    <property type="entry name" value="Pseudouridine synthase"/>
    <property type="match status" value="1"/>
</dbReference>
<dbReference type="EMBL" id="CAJIMS010000001">
    <property type="protein sequence ID" value="CAD7815047.1"/>
    <property type="molecule type" value="Genomic_DNA"/>
</dbReference>
<feature type="region of interest" description="Disordered" evidence="5">
    <location>
        <begin position="1"/>
        <end position="166"/>
    </location>
</feature>
<dbReference type="InterPro" id="IPR020094">
    <property type="entry name" value="TruA/RsuA/RluB/E/F_N"/>
</dbReference>
<dbReference type="InterPro" id="IPR006145">
    <property type="entry name" value="PsdUridine_synth_RsuA/RluA"/>
</dbReference>
<sequence>MSRDNNNSGRPKKPRSSTRNSDSPRSPKSGNSSESRSFKKPFSKTGERSFEPKDRNESGSSKFEKKPFSRSDRDTDGSKPFKKPDSRRSDTSYESRMEKKYAKTEKEPFVSNQSEERKSFGKTSFKRGGEGRSSSDVRGKYERGSLKYGRKPGSEKTDRDDDRAKSFVQKRRFKKVEKDVHKDTIRLNKYIANSGICSRREADELIVQGLVEVNGQVVTEMGYQVEKTDKVVFDGQGITPEKPVYILLNKPKGYISTTKDDKARKTVMDLVANASPYRVFPVGRLDRSTTGVILLTNDGHMTKKLTHPSFDAKKIYHVTLDKKLTNEDMKLIVEGIRLEEGIATVDQISFIEGKPKNEIGMEIHIGWNRVIRRIFQRLGYEVEALDRVMFAGMTKKNIKRGHWRILTDLEVNTLKML</sequence>
<dbReference type="InterPro" id="IPR050343">
    <property type="entry name" value="RsuA_PseudoU_synthase"/>
</dbReference>
<keyword evidence="8" id="KW-1185">Reference proteome</keyword>
<protein>
    <recommendedName>
        <fullName evidence="4">Pseudouridine synthase</fullName>
        <ecNumber evidence="4">5.4.99.-</ecNumber>
    </recommendedName>
</protein>
<evidence type="ECO:0000313" key="8">
    <source>
        <dbReference type="Proteomes" id="UP000662618"/>
    </source>
</evidence>
<organism evidence="7 8">
    <name type="scientific">Chryseobacterium aquaeductus</name>
    <dbReference type="NCBI Taxonomy" id="2675056"/>
    <lineage>
        <taxon>Bacteria</taxon>
        <taxon>Pseudomonadati</taxon>
        <taxon>Bacteroidota</taxon>
        <taxon>Flavobacteriia</taxon>
        <taxon>Flavobacteriales</taxon>
        <taxon>Weeksellaceae</taxon>
        <taxon>Chryseobacterium group</taxon>
        <taxon>Chryseobacterium</taxon>
    </lineage>
</organism>
<dbReference type="InterPro" id="IPR018496">
    <property type="entry name" value="PsdUridine_synth_RsuA/RluB_CS"/>
</dbReference>
<gene>
    <name evidence="7" type="primary">rluB</name>
    <name evidence="7" type="ORF">CHRY9390_02907</name>
</gene>
<dbReference type="PROSITE" id="PS01149">
    <property type="entry name" value="PSI_RSU"/>
    <property type="match status" value="1"/>
</dbReference>
<dbReference type="SMART" id="SM00363">
    <property type="entry name" value="S4"/>
    <property type="match status" value="1"/>
</dbReference>
<dbReference type="InterPro" id="IPR000748">
    <property type="entry name" value="PsdUridine_synth_RsuA/RluB/E/F"/>
</dbReference>
<dbReference type="GO" id="GO:0003723">
    <property type="term" value="F:RNA binding"/>
    <property type="evidence" value="ECO:0007669"/>
    <property type="project" value="UniProtKB-KW"/>
</dbReference>
<feature type="compositionally biased region" description="Basic and acidic residues" evidence="5">
    <location>
        <begin position="127"/>
        <end position="145"/>
    </location>
</feature>
<dbReference type="CDD" id="cd02870">
    <property type="entry name" value="PseudoU_synth_RsuA_like"/>
    <property type="match status" value="1"/>
</dbReference>
<dbReference type="CDD" id="cd00165">
    <property type="entry name" value="S4"/>
    <property type="match status" value="1"/>
</dbReference>
<dbReference type="InterPro" id="IPR020103">
    <property type="entry name" value="PsdUridine_synth_cat_dom_sf"/>
</dbReference>
<dbReference type="PANTHER" id="PTHR47683:SF2">
    <property type="entry name" value="RNA-BINDING S4 DOMAIN-CONTAINING PROTEIN"/>
    <property type="match status" value="1"/>
</dbReference>
<feature type="compositionally biased region" description="Polar residues" evidence="5">
    <location>
        <begin position="17"/>
        <end position="35"/>
    </location>
</feature>
<feature type="compositionally biased region" description="Basic and acidic residues" evidence="5">
    <location>
        <begin position="45"/>
        <end position="119"/>
    </location>
</feature>
<dbReference type="GO" id="GO:0000455">
    <property type="term" value="P:enzyme-directed rRNA pseudouridine synthesis"/>
    <property type="evidence" value="ECO:0007669"/>
    <property type="project" value="UniProtKB-ARBA"/>
</dbReference>
<dbReference type="Pfam" id="PF00849">
    <property type="entry name" value="PseudoU_synth_2"/>
    <property type="match status" value="1"/>
</dbReference>